<comment type="caution">
    <text evidence="1">The sequence shown here is derived from an EMBL/GenBank/DDBJ whole genome shotgun (WGS) entry which is preliminary data.</text>
</comment>
<dbReference type="EMBL" id="JAAALK010000288">
    <property type="protein sequence ID" value="KAG8052408.1"/>
    <property type="molecule type" value="Genomic_DNA"/>
</dbReference>
<proteinExistence type="predicted"/>
<name>A0A8J5RMK4_ZIZPA</name>
<dbReference type="Proteomes" id="UP000729402">
    <property type="component" value="Unassembled WGS sequence"/>
</dbReference>
<reference evidence="1" key="2">
    <citation type="submission" date="2021-02" db="EMBL/GenBank/DDBJ databases">
        <authorList>
            <person name="Kimball J.A."/>
            <person name="Haas M.W."/>
            <person name="Macchietto M."/>
            <person name="Kono T."/>
            <person name="Duquette J."/>
            <person name="Shao M."/>
        </authorList>
    </citation>
    <scope>NUCLEOTIDE SEQUENCE</scope>
    <source>
        <tissue evidence="1">Fresh leaf tissue</tissue>
    </source>
</reference>
<protein>
    <submittedName>
        <fullName evidence="1">Uncharacterized protein</fullName>
    </submittedName>
</protein>
<reference evidence="1" key="1">
    <citation type="journal article" date="2021" name="bioRxiv">
        <title>Whole Genome Assembly and Annotation of Northern Wild Rice, Zizania palustris L., Supports a Whole Genome Duplication in the Zizania Genus.</title>
        <authorList>
            <person name="Haas M."/>
            <person name="Kono T."/>
            <person name="Macchietto M."/>
            <person name="Millas R."/>
            <person name="McGilp L."/>
            <person name="Shao M."/>
            <person name="Duquette J."/>
            <person name="Hirsch C.N."/>
            <person name="Kimball J."/>
        </authorList>
    </citation>
    <scope>NUCLEOTIDE SEQUENCE</scope>
    <source>
        <tissue evidence="1">Fresh leaf tissue</tissue>
    </source>
</reference>
<organism evidence="1 2">
    <name type="scientific">Zizania palustris</name>
    <name type="common">Northern wild rice</name>
    <dbReference type="NCBI Taxonomy" id="103762"/>
    <lineage>
        <taxon>Eukaryota</taxon>
        <taxon>Viridiplantae</taxon>
        <taxon>Streptophyta</taxon>
        <taxon>Embryophyta</taxon>
        <taxon>Tracheophyta</taxon>
        <taxon>Spermatophyta</taxon>
        <taxon>Magnoliopsida</taxon>
        <taxon>Liliopsida</taxon>
        <taxon>Poales</taxon>
        <taxon>Poaceae</taxon>
        <taxon>BOP clade</taxon>
        <taxon>Oryzoideae</taxon>
        <taxon>Oryzeae</taxon>
        <taxon>Zizaniinae</taxon>
        <taxon>Zizania</taxon>
    </lineage>
</organism>
<dbReference type="AlphaFoldDB" id="A0A8J5RMK4"/>
<keyword evidence="2" id="KW-1185">Reference proteome</keyword>
<gene>
    <name evidence="1" type="ORF">GUJ93_ZPchr0001g30996</name>
</gene>
<accession>A0A8J5RMK4</accession>
<evidence type="ECO:0000313" key="2">
    <source>
        <dbReference type="Proteomes" id="UP000729402"/>
    </source>
</evidence>
<sequence>MNFSDLQQGCRRYCSSTLYQQKCFLQVTISFVKNLNSDQVENLFFFSKFFWIKNGFCASSSRDSSRRYSAVFSDLVFISEQVNLVVYLMAVLKF</sequence>
<evidence type="ECO:0000313" key="1">
    <source>
        <dbReference type="EMBL" id="KAG8052408.1"/>
    </source>
</evidence>